<dbReference type="EMBL" id="QRDV01000001">
    <property type="protein sequence ID" value="RED46787.1"/>
    <property type="molecule type" value="Genomic_DNA"/>
</dbReference>
<dbReference type="InterPro" id="IPR025970">
    <property type="entry name" value="SusE"/>
</dbReference>
<evidence type="ECO:0000256" key="1">
    <source>
        <dbReference type="SAM" id="SignalP"/>
    </source>
</evidence>
<protein>
    <submittedName>
        <fullName evidence="3">SusE-like outer membrane protein</fullName>
    </submittedName>
</protein>
<keyword evidence="1" id="KW-0732">Signal</keyword>
<feature type="signal peptide" evidence="1">
    <location>
        <begin position="1"/>
        <end position="19"/>
    </location>
</feature>
<dbReference type="Proteomes" id="UP000256980">
    <property type="component" value="Unassembled WGS sequence"/>
</dbReference>
<feature type="chain" id="PRO_5017697361" evidence="1">
    <location>
        <begin position="20"/>
        <end position="394"/>
    </location>
</feature>
<dbReference type="RefSeq" id="WP_181897561.1">
    <property type="nucleotide sequence ID" value="NZ_QRDV01000001.1"/>
</dbReference>
<name>A0A3D9HBC8_9FLAO</name>
<keyword evidence="4" id="KW-1185">Reference proteome</keyword>
<evidence type="ECO:0000313" key="3">
    <source>
        <dbReference type="EMBL" id="RED46787.1"/>
    </source>
</evidence>
<evidence type="ECO:0000313" key="4">
    <source>
        <dbReference type="Proteomes" id="UP000256980"/>
    </source>
</evidence>
<dbReference type="AlphaFoldDB" id="A0A3D9HBC8"/>
<dbReference type="Pfam" id="PF14292">
    <property type="entry name" value="SusE"/>
    <property type="match status" value="1"/>
</dbReference>
<evidence type="ECO:0000259" key="2">
    <source>
        <dbReference type="Pfam" id="PF14292"/>
    </source>
</evidence>
<feature type="domain" description="SusE outer membrane protein" evidence="2">
    <location>
        <begin position="23"/>
        <end position="120"/>
    </location>
</feature>
<accession>A0A3D9HBC8</accession>
<sequence length="394" mass="42652">MKTIKFLALLLITVIGFNACESDDSLTYTAQPNGELAFSNSFLSEYILTPAASGNLGERFTWNDADFDVETEINYELQKSITGDFTDMELVGSTNQNAYAITIGDMLQYAAEAGLDNDASTADIPNTGNVYFRLRASVGTDSSVELMSETQALVLVLPESTGNEGPVCELDQLWAVGAGLPDAGWGWDTPVSLPCTGNGIYSWNVNLLNAEAFRFFTSEGDWGSGQNFPYFIGEGYTIDSNFEDALDDDNNFRFLGTTGYYNLMVNTVDKTITLGNPQATGNCEYDQLWVVGAGAVDAGWGWTSPVQLVCTGEGIYSGSINLQNIGGADNNFRFFTVEGDWGSGQNFPYYADAGYTMSSNLENALDDDSNFAFNGTTGSYFITIDTVALTITLE</sequence>
<dbReference type="Gene3D" id="2.60.40.3620">
    <property type="match status" value="2"/>
</dbReference>
<comment type="caution">
    <text evidence="3">The sequence shown here is derived from an EMBL/GenBank/DDBJ whole genome shotgun (WGS) entry which is preliminary data.</text>
</comment>
<gene>
    <name evidence="3" type="ORF">DFQ10_101563</name>
</gene>
<reference evidence="3 4" key="1">
    <citation type="submission" date="2018-07" db="EMBL/GenBank/DDBJ databases">
        <title>Genomic Encyclopedia of Type Strains, Phase III (KMG-III): the genomes of soil and plant-associated and newly described type strains.</title>
        <authorList>
            <person name="Whitman W."/>
        </authorList>
    </citation>
    <scope>NUCLEOTIDE SEQUENCE [LARGE SCALE GENOMIC DNA]</scope>
    <source>
        <strain evidence="3 4">CECT 7946</strain>
    </source>
</reference>
<organism evidence="3 4">
    <name type="scientific">Winogradskyella eximia</name>
    <dbReference type="NCBI Taxonomy" id="262006"/>
    <lineage>
        <taxon>Bacteria</taxon>
        <taxon>Pseudomonadati</taxon>
        <taxon>Bacteroidota</taxon>
        <taxon>Flavobacteriia</taxon>
        <taxon>Flavobacteriales</taxon>
        <taxon>Flavobacteriaceae</taxon>
        <taxon>Winogradskyella</taxon>
    </lineage>
</organism>
<proteinExistence type="predicted"/>